<evidence type="ECO:0000256" key="5">
    <source>
        <dbReference type="ARBA" id="ARBA00049660"/>
    </source>
</evidence>
<dbReference type="Pfam" id="PF01226">
    <property type="entry name" value="Form_Nir_trans"/>
    <property type="match status" value="1"/>
</dbReference>
<protein>
    <submittedName>
        <fullName evidence="7">Formate/nitrite transporter family protein</fullName>
    </submittedName>
</protein>
<dbReference type="InterPro" id="IPR023271">
    <property type="entry name" value="Aquaporin-like"/>
</dbReference>
<evidence type="ECO:0000256" key="4">
    <source>
        <dbReference type="ARBA" id="ARBA00023136"/>
    </source>
</evidence>
<dbReference type="GO" id="GO:0005886">
    <property type="term" value="C:plasma membrane"/>
    <property type="evidence" value="ECO:0007669"/>
    <property type="project" value="TreeGrafter"/>
</dbReference>
<proteinExistence type="inferred from homology"/>
<dbReference type="RefSeq" id="WP_154487042.1">
    <property type="nucleotide sequence ID" value="NZ_VUMW01000017.1"/>
</dbReference>
<comment type="caution">
    <text evidence="7">The sequence shown here is derived from an EMBL/GenBank/DDBJ whole genome shotgun (WGS) entry which is preliminary data.</text>
</comment>
<dbReference type="PANTHER" id="PTHR30520">
    <property type="entry name" value="FORMATE TRANSPORTER-RELATED"/>
    <property type="match status" value="1"/>
</dbReference>
<evidence type="ECO:0000313" key="7">
    <source>
        <dbReference type="EMBL" id="MST80140.1"/>
    </source>
</evidence>
<organism evidence="7 8">
    <name type="scientific">Lactobacillus equicursoris</name>
    <dbReference type="NCBI Taxonomy" id="420645"/>
    <lineage>
        <taxon>Bacteria</taxon>
        <taxon>Bacillati</taxon>
        <taxon>Bacillota</taxon>
        <taxon>Bacilli</taxon>
        <taxon>Lactobacillales</taxon>
        <taxon>Lactobacillaceae</taxon>
        <taxon>Lactobacillus</taxon>
    </lineage>
</organism>
<evidence type="ECO:0000256" key="1">
    <source>
        <dbReference type="ARBA" id="ARBA00004141"/>
    </source>
</evidence>
<dbReference type="Proteomes" id="UP000452141">
    <property type="component" value="Unassembled WGS sequence"/>
</dbReference>
<dbReference type="GO" id="GO:0015499">
    <property type="term" value="F:formate transmembrane transporter activity"/>
    <property type="evidence" value="ECO:0007669"/>
    <property type="project" value="TreeGrafter"/>
</dbReference>
<reference evidence="7 8" key="1">
    <citation type="submission" date="2019-08" db="EMBL/GenBank/DDBJ databases">
        <title>In-depth cultivation of the pig gut microbiome towards novel bacterial diversity and tailored functional studies.</title>
        <authorList>
            <person name="Wylensek D."/>
            <person name="Hitch T.C.A."/>
            <person name="Clavel T."/>
        </authorList>
    </citation>
    <scope>NUCLEOTIDE SEQUENCE [LARGE SCALE GENOMIC DNA]</scope>
    <source>
        <strain evidence="7 8">WCA-470BD-2E</strain>
    </source>
</reference>
<feature type="transmembrane region" description="Helical" evidence="6">
    <location>
        <begin position="153"/>
        <end position="172"/>
    </location>
</feature>
<feature type="transmembrane region" description="Helical" evidence="6">
    <location>
        <begin position="60"/>
        <end position="82"/>
    </location>
</feature>
<dbReference type="InterPro" id="IPR000292">
    <property type="entry name" value="For/NO2_transpt"/>
</dbReference>
<evidence type="ECO:0000256" key="6">
    <source>
        <dbReference type="SAM" id="Phobius"/>
    </source>
</evidence>
<comment type="similarity">
    <text evidence="5">Belongs to the FNT transporter (TC 1.A.16) family.</text>
</comment>
<feature type="transmembrane region" description="Helical" evidence="6">
    <location>
        <begin position="103"/>
        <end position="125"/>
    </location>
</feature>
<evidence type="ECO:0000256" key="2">
    <source>
        <dbReference type="ARBA" id="ARBA00022692"/>
    </source>
</evidence>
<accession>A0A844FNH4</accession>
<dbReference type="InterPro" id="IPR024002">
    <property type="entry name" value="For/NO2_transpt_CS"/>
</dbReference>
<evidence type="ECO:0000313" key="8">
    <source>
        <dbReference type="Proteomes" id="UP000452141"/>
    </source>
</evidence>
<keyword evidence="3 6" id="KW-1133">Transmembrane helix</keyword>
<evidence type="ECO:0000256" key="3">
    <source>
        <dbReference type="ARBA" id="ARBA00022989"/>
    </source>
</evidence>
<dbReference type="PROSITE" id="PS01006">
    <property type="entry name" value="FORMATE_NITRITE_TP_2"/>
    <property type="match status" value="1"/>
</dbReference>
<dbReference type="AlphaFoldDB" id="A0A844FNH4"/>
<dbReference type="EMBL" id="VUMW01000017">
    <property type="protein sequence ID" value="MST80140.1"/>
    <property type="molecule type" value="Genomic_DNA"/>
</dbReference>
<feature type="transmembrane region" description="Helical" evidence="6">
    <location>
        <begin position="184"/>
        <end position="209"/>
    </location>
</feature>
<keyword evidence="4 6" id="KW-0472">Membrane</keyword>
<dbReference type="Gene3D" id="1.20.1080.10">
    <property type="entry name" value="Glycerol uptake facilitator protein"/>
    <property type="match status" value="1"/>
</dbReference>
<sequence length="258" mass="27280">MYSESFEAASNAAAKKVNLLKNNPFGYVLLSLLAGMYIGFGILLAFTIGSQMGTSPVANLVKGLIFGVALSLVVIPGAELFTGNNFVMGAGLLKKKVSVGQTFSLWAVCWLGNLVGAALLAWMYVNSGLDLPVVAAVFTKAAAAKMAAPALQLFLRGILCNILVCLAVWSGFQTKNDAAKLIMVFWCLLAFFSTGFEHSVANMTTFVVALLSPAKAAGSVSVGGMFYNLLWVTLGNMVGGIFFVAFPYWIGAKATEKK</sequence>
<keyword evidence="2 6" id="KW-0812">Transmembrane</keyword>
<dbReference type="PANTHER" id="PTHR30520:SF8">
    <property type="entry name" value="NITRITE TRANSPORTER NIRC"/>
    <property type="match status" value="1"/>
</dbReference>
<gene>
    <name evidence="7" type="ORF">FYJ61_06690</name>
</gene>
<feature type="transmembrane region" description="Helical" evidence="6">
    <location>
        <begin position="25"/>
        <end position="48"/>
    </location>
</feature>
<feature type="transmembrane region" description="Helical" evidence="6">
    <location>
        <begin position="229"/>
        <end position="250"/>
    </location>
</feature>
<name>A0A844FNH4_9LACO</name>
<dbReference type="PROSITE" id="PS01005">
    <property type="entry name" value="FORMATE_NITRITE_TP_1"/>
    <property type="match status" value="1"/>
</dbReference>
<comment type="subcellular location">
    <subcellularLocation>
        <location evidence="1">Membrane</location>
        <topology evidence="1">Multi-pass membrane protein</topology>
    </subcellularLocation>
</comment>